<keyword evidence="10 14" id="KW-0408">Iron</keyword>
<feature type="binding site" evidence="14">
    <location>
        <begin position="221"/>
        <end position="223"/>
    </location>
    <ligand>
        <name>iminosuccinate</name>
        <dbReference type="ChEBI" id="CHEBI:77875"/>
    </ligand>
</feature>
<keyword evidence="11 14" id="KW-0411">Iron-sulfur</keyword>
<evidence type="ECO:0000256" key="5">
    <source>
        <dbReference type="ARBA" id="ARBA00022485"/>
    </source>
</evidence>
<evidence type="ECO:0000313" key="16">
    <source>
        <dbReference type="Proteomes" id="UP000294498"/>
    </source>
</evidence>
<feature type="binding site" evidence="14">
    <location>
        <begin position="135"/>
        <end position="137"/>
    </location>
    <ligand>
        <name>iminosuccinate</name>
        <dbReference type="ChEBI" id="CHEBI:77875"/>
    </ligand>
</feature>
<keyword evidence="5 14" id="KW-0004">4Fe-4S</keyword>
<evidence type="ECO:0000256" key="7">
    <source>
        <dbReference type="ARBA" id="ARBA00022642"/>
    </source>
</evidence>
<comment type="pathway">
    <text evidence="3 14">Cofactor biosynthesis; NAD(+) biosynthesis; quinolinate from iminoaspartate: step 1/1.</text>
</comment>
<dbReference type="FunFam" id="3.40.50.10800:FF:000003">
    <property type="entry name" value="Quinolinate synthase A"/>
    <property type="match status" value="1"/>
</dbReference>
<keyword evidence="6 14" id="KW-0963">Cytoplasm</keyword>
<dbReference type="EC" id="2.5.1.72" evidence="4 14"/>
<dbReference type="InterPro" id="IPR003473">
    <property type="entry name" value="NadA"/>
</dbReference>
<dbReference type="UniPathway" id="UPA00253">
    <property type="reaction ID" value="UER00327"/>
</dbReference>
<organism evidence="15 16">
    <name type="scientific">Dinghuibacter silviterrae</name>
    <dbReference type="NCBI Taxonomy" id="1539049"/>
    <lineage>
        <taxon>Bacteria</taxon>
        <taxon>Pseudomonadati</taxon>
        <taxon>Bacteroidota</taxon>
        <taxon>Chitinophagia</taxon>
        <taxon>Chitinophagales</taxon>
        <taxon>Chitinophagaceae</taxon>
        <taxon>Dinghuibacter</taxon>
    </lineage>
</organism>
<evidence type="ECO:0000256" key="10">
    <source>
        <dbReference type="ARBA" id="ARBA00023004"/>
    </source>
</evidence>
<dbReference type="NCBIfam" id="NF006879">
    <property type="entry name" value="PRK09375.1-4"/>
    <property type="match status" value="1"/>
</dbReference>
<dbReference type="Gene3D" id="3.40.50.10800">
    <property type="entry name" value="NadA-like"/>
    <property type="match status" value="3"/>
</dbReference>
<feature type="binding site" evidence="14">
    <location>
        <position position="195"/>
    </location>
    <ligand>
        <name>[4Fe-4S] cluster</name>
        <dbReference type="ChEBI" id="CHEBI:49883"/>
    </ligand>
</feature>
<dbReference type="Proteomes" id="UP000294498">
    <property type="component" value="Unassembled WGS sequence"/>
</dbReference>
<dbReference type="NCBIfam" id="TIGR00550">
    <property type="entry name" value="nadA"/>
    <property type="match status" value="1"/>
</dbReference>
<dbReference type="GO" id="GO:0034628">
    <property type="term" value="P:'de novo' NAD+ biosynthetic process from L-aspartate"/>
    <property type="evidence" value="ECO:0007669"/>
    <property type="project" value="TreeGrafter"/>
</dbReference>
<evidence type="ECO:0000256" key="8">
    <source>
        <dbReference type="ARBA" id="ARBA00022679"/>
    </source>
</evidence>
<dbReference type="PANTHER" id="PTHR30573:SF0">
    <property type="entry name" value="QUINOLINATE SYNTHASE, CHLOROPLASTIC"/>
    <property type="match status" value="1"/>
</dbReference>
<comment type="function">
    <text evidence="1 14">Catalyzes the condensation of iminoaspartate with dihydroxyacetone phosphate to form quinolinate.</text>
</comment>
<evidence type="ECO:0000256" key="13">
    <source>
        <dbReference type="ARBA" id="ARBA00073059"/>
    </source>
</evidence>
<evidence type="ECO:0000256" key="9">
    <source>
        <dbReference type="ARBA" id="ARBA00022723"/>
    </source>
</evidence>
<dbReference type="RefSeq" id="WP_133990607.1">
    <property type="nucleotide sequence ID" value="NZ_SODV01000001.1"/>
</dbReference>
<evidence type="ECO:0000256" key="11">
    <source>
        <dbReference type="ARBA" id="ARBA00023014"/>
    </source>
</evidence>
<feature type="binding site" evidence="14">
    <location>
        <position position="109"/>
    </location>
    <ligand>
        <name>[4Fe-4S] cluster</name>
        <dbReference type="ChEBI" id="CHEBI:49883"/>
    </ligand>
</feature>
<dbReference type="AlphaFoldDB" id="A0A4V3GLI7"/>
<dbReference type="Pfam" id="PF02445">
    <property type="entry name" value="NadA"/>
    <property type="match status" value="1"/>
</dbReference>
<dbReference type="SUPFAM" id="SSF142754">
    <property type="entry name" value="NadA-like"/>
    <property type="match status" value="1"/>
</dbReference>
<protein>
    <recommendedName>
        <fullName evidence="13 14">Quinolinate synthase</fullName>
        <ecNumber evidence="4 14">2.5.1.72</ecNumber>
    </recommendedName>
</protein>
<feature type="binding site" evidence="14">
    <location>
        <position position="152"/>
    </location>
    <ligand>
        <name>iminosuccinate</name>
        <dbReference type="ChEBI" id="CHEBI:77875"/>
    </ligand>
</feature>
<comment type="cofactor">
    <cofactor evidence="14">
        <name>[4Fe-4S] cluster</name>
        <dbReference type="ChEBI" id="CHEBI:49883"/>
    </cofactor>
    <text evidence="14">Binds 1 [4Fe-4S] cluster per subunit.</text>
</comment>
<feature type="binding site" evidence="14">
    <location>
        <position position="288"/>
    </location>
    <ligand>
        <name>[4Fe-4S] cluster</name>
        <dbReference type="ChEBI" id="CHEBI:49883"/>
    </ligand>
</feature>
<evidence type="ECO:0000256" key="4">
    <source>
        <dbReference type="ARBA" id="ARBA00012669"/>
    </source>
</evidence>
<evidence type="ECO:0000256" key="14">
    <source>
        <dbReference type="HAMAP-Rule" id="MF_00568"/>
    </source>
</evidence>
<evidence type="ECO:0000256" key="6">
    <source>
        <dbReference type="ARBA" id="ARBA00022490"/>
    </source>
</evidence>
<comment type="similarity">
    <text evidence="14">Belongs to the quinolinate synthase family. Type 2 subfamily.</text>
</comment>
<keyword evidence="16" id="KW-1185">Reference proteome</keyword>
<dbReference type="PANTHER" id="PTHR30573">
    <property type="entry name" value="QUINOLINATE SYNTHETASE A"/>
    <property type="match status" value="1"/>
</dbReference>
<comment type="catalytic activity">
    <reaction evidence="12">
        <text>iminosuccinate + dihydroxyacetone phosphate = quinolinate + phosphate + 2 H2O + H(+)</text>
        <dbReference type="Rhea" id="RHEA:25888"/>
        <dbReference type="ChEBI" id="CHEBI:15377"/>
        <dbReference type="ChEBI" id="CHEBI:15378"/>
        <dbReference type="ChEBI" id="CHEBI:29959"/>
        <dbReference type="ChEBI" id="CHEBI:43474"/>
        <dbReference type="ChEBI" id="CHEBI:57642"/>
        <dbReference type="ChEBI" id="CHEBI:77875"/>
        <dbReference type="EC" id="2.5.1.72"/>
    </reaction>
    <physiologicalReaction direction="left-to-right" evidence="12">
        <dbReference type="Rhea" id="RHEA:25889"/>
    </physiologicalReaction>
</comment>
<dbReference type="InterPro" id="IPR036094">
    <property type="entry name" value="NadA_sf"/>
</dbReference>
<accession>A0A4V3GLI7</accession>
<feature type="binding site" evidence="14">
    <location>
        <position position="238"/>
    </location>
    <ligand>
        <name>iminosuccinate</name>
        <dbReference type="ChEBI" id="CHEBI:77875"/>
    </ligand>
</feature>
<dbReference type="InterPro" id="IPR023066">
    <property type="entry name" value="Quinolinate_synth_type2"/>
</dbReference>
<evidence type="ECO:0000256" key="12">
    <source>
        <dbReference type="ARBA" id="ARBA00050125"/>
    </source>
</evidence>
<dbReference type="GO" id="GO:0051539">
    <property type="term" value="F:4 iron, 4 sulfur cluster binding"/>
    <property type="evidence" value="ECO:0007669"/>
    <property type="project" value="UniProtKB-KW"/>
</dbReference>
<dbReference type="GO" id="GO:0046872">
    <property type="term" value="F:metal ion binding"/>
    <property type="evidence" value="ECO:0007669"/>
    <property type="project" value="UniProtKB-KW"/>
</dbReference>
<keyword evidence="7 14" id="KW-0662">Pyridine nucleotide biosynthesis</keyword>
<dbReference type="EMBL" id="SODV01000001">
    <property type="protein sequence ID" value="TDW99692.1"/>
    <property type="molecule type" value="Genomic_DNA"/>
</dbReference>
<keyword evidence="8 14" id="KW-0808">Transferase</keyword>
<comment type="caution">
    <text evidence="15">The sequence shown here is derived from an EMBL/GenBank/DDBJ whole genome shotgun (WGS) entry which is preliminary data.</text>
</comment>
<feature type="binding site" evidence="14">
    <location>
        <position position="47"/>
    </location>
    <ligand>
        <name>iminosuccinate</name>
        <dbReference type="ChEBI" id="CHEBI:77875"/>
    </ligand>
</feature>
<evidence type="ECO:0000256" key="1">
    <source>
        <dbReference type="ARBA" id="ARBA00003791"/>
    </source>
</evidence>
<dbReference type="GO" id="GO:0008987">
    <property type="term" value="F:quinolinate synthetase A activity"/>
    <property type="evidence" value="ECO:0007669"/>
    <property type="project" value="UniProtKB-UniRule"/>
</dbReference>
<dbReference type="NCBIfam" id="NF006878">
    <property type="entry name" value="PRK09375.1-2"/>
    <property type="match status" value="1"/>
</dbReference>
<gene>
    <name evidence="14" type="primary">nadA</name>
    <name evidence="15" type="ORF">EDB95_0702</name>
</gene>
<dbReference type="HAMAP" id="MF_00568">
    <property type="entry name" value="NadA_type2"/>
    <property type="match status" value="1"/>
</dbReference>
<comment type="subcellular location">
    <subcellularLocation>
        <location evidence="2 14">Cytoplasm</location>
    </subcellularLocation>
</comment>
<dbReference type="OrthoDB" id="9801204at2"/>
<keyword evidence="9 14" id="KW-0479">Metal-binding</keyword>
<evidence type="ECO:0000256" key="3">
    <source>
        <dbReference type="ARBA" id="ARBA00005065"/>
    </source>
</evidence>
<evidence type="ECO:0000256" key="2">
    <source>
        <dbReference type="ARBA" id="ARBA00004496"/>
    </source>
</evidence>
<dbReference type="FunFam" id="3.40.50.10800:FF:000001">
    <property type="entry name" value="Quinolinate synthase A"/>
    <property type="match status" value="1"/>
</dbReference>
<proteinExistence type="inferred from homology"/>
<evidence type="ECO:0000313" key="15">
    <source>
        <dbReference type="EMBL" id="TDW99692.1"/>
    </source>
</evidence>
<sequence length="339" mass="37607">MENFVLSAARKNLENVGYLDLDLDPGKDLFQEIERLKREKNAIILAHYYQEPDIQDVADYIGDSLGLAQAAAKTEADLIVFAGVHFMAETAKILNPGKKVLLPDLKAGCSLADSAPAGPFRKFKEAHPDHVVISYINCTAEIKALSDIICTSSNAEKIIESVPADQPIIFAPDKNLGAYLNKKTGRNMLLWNGSCMVHEIFSLEKITRLKVRHPEAKVIAHPECEDAVLRVAEFIGSTTQLLKYTQKDSAQAYIVATETGILHQMQKESPLKTFIPAPPTNNCACNDCPHMKLNTLEKVYLCMEYELPEITMEENLRLAAKKPIERMLEISRKAGLIGG</sequence>
<dbReference type="GO" id="GO:0005829">
    <property type="term" value="C:cytosol"/>
    <property type="evidence" value="ECO:0007669"/>
    <property type="project" value="TreeGrafter"/>
</dbReference>
<reference evidence="15 16" key="1">
    <citation type="submission" date="2019-03" db="EMBL/GenBank/DDBJ databases">
        <title>Genomic Encyclopedia of Type Strains, Phase IV (KMG-IV): sequencing the most valuable type-strain genomes for metagenomic binning, comparative biology and taxonomic classification.</title>
        <authorList>
            <person name="Goeker M."/>
        </authorList>
    </citation>
    <scope>NUCLEOTIDE SEQUENCE [LARGE SCALE GENOMIC DNA]</scope>
    <source>
        <strain evidence="15 16">DSM 100059</strain>
    </source>
</reference>
<feature type="binding site" evidence="14">
    <location>
        <position position="64"/>
    </location>
    <ligand>
        <name>iminosuccinate</name>
        <dbReference type="ChEBI" id="CHEBI:77875"/>
    </ligand>
</feature>
<name>A0A4V3GLI7_9BACT</name>